<dbReference type="Pfam" id="PF00001">
    <property type="entry name" value="7tm_1"/>
    <property type="match status" value="1"/>
</dbReference>
<organism evidence="13 14">
    <name type="scientific">Octopus sinensis</name>
    <name type="common">East Asian common octopus</name>
    <dbReference type="NCBI Taxonomy" id="2607531"/>
    <lineage>
        <taxon>Eukaryota</taxon>
        <taxon>Metazoa</taxon>
        <taxon>Spiralia</taxon>
        <taxon>Lophotrochozoa</taxon>
        <taxon>Mollusca</taxon>
        <taxon>Cephalopoda</taxon>
        <taxon>Coleoidea</taxon>
        <taxon>Octopodiformes</taxon>
        <taxon>Octopoda</taxon>
        <taxon>Incirrata</taxon>
        <taxon>Octopodidae</taxon>
        <taxon>Octopus</taxon>
    </lineage>
</organism>
<feature type="transmembrane region" description="Helical" evidence="10">
    <location>
        <begin position="246"/>
        <end position="264"/>
    </location>
</feature>
<evidence type="ECO:0000256" key="8">
    <source>
        <dbReference type="ARBA" id="ARBA00023224"/>
    </source>
</evidence>
<evidence type="ECO:0000313" key="14">
    <source>
        <dbReference type="RefSeq" id="XP_036359849.1"/>
    </source>
</evidence>
<feature type="domain" description="G-protein coupled receptors family 1 profile" evidence="12">
    <location>
        <begin position="100"/>
        <end position="338"/>
    </location>
</feature>
<evidence type="ECO:0000256" key="3">
    <source>
        <dbReference type="ARBA" id="ARBA00022692"/>
    </source>
</evidence>
<feature type="transmembrane region" description="Helical" evidence="10">
    <location>
        <begin position="81"/>
        <end position="109"/>
    </location>
</feature>
<comment type="similarity">
    <text evidence="9">Belongs to the G-protein coupled receptor 1 family.</text>
</comment>
<feature type="transmembrane region" description="Helical" evidence="10">
    <location>
        <begin position="299"/>
        <end position="326"/>
    </location>
</feature>
<dbReference type="Gene3D" id="1.20.1070.10">
    <property type="entry name" value="Rhodopsin 7-helix transmembrane proteins"/>
    <property type="match status" value="1"/>
</dbReference>
<dbReference type="PRINTS" id="PR00237">
    <property type="entry name" value="GPCRRHODOPSN"/>
</dbReference>
<gene>
    <name evidence="14" type="primary">LOC118763941</name>
</gene>
<evidence type="ECO:0000256" key="6">
    <source>
        <dbReference type="ARBA" id="ARBA00023136"/>
    </source>
</evidence>
<evidence type="ECO:0000256" key="1">
    <source>
        <dbReference type="ARBA" id="ARBA00004651"/>
    </source>
</evidence>
<evidence type="ECO:0000256" key="10">
    <source>
        <dbReference type="SAM" id="Phobius"/>
    </source>
</evidence>
<evidence type="ECO:0000256" key="7">
    <source>
        <dbReference type="ARBA" id="ARBA00023170"/>
    </source>
</evidence>
<keyword evidence="6 10" id="KW-0472">Membrane</keyword>
<evidence type="ECO:0000256" key="9">
    <source>
        <dbReference type="RuleBase" id="RU000688"/>
    </source>
</evidence>
<dbReference type="CDD" id="cd00637">
    <property type="entry name" value="7tm_classA_rhodopsin-like"/>
    <property type="match status" value="1"/>
</dbReference>
<keyword evidence="2" id="KW-1003">Cell membrane</keyword>
<dbReference type="Proteomes" id="UP000515154">
    <property type="component" value="Linkage group LG6"/>
</dbReference>
<keyword evidence="11" id="KW-0732">Signal</keyword>
<evidence type="ECO:0000256" key="5">
    <source>
        <dbReference type="ARBA" id="ARBA00023040"/>
    </source>
</evidence>
<dbReference type="GO" id="GO:0004930">
    <property type="term" value="F:G protein-coupled receptor activity"/>
    <property type="evidence" value="ECO:0007669"/>
    <property type="project" value="UniProtKB-KW"/>
</dbReference>
<keyword evidence="13" id="KW-1185">Reference proteome</keyword>
<feature type="transmembrane region" description="Helical" evidence="10">
    <location>
        <begin position="121"/>
        <end position="145"/>
    </location>
</feature>
<dbReference type="PROSITE" id="PS50262">
    <property type="entry name" value="G_PROTEIN_RECEP_F1_2"/>
    <property type="match status" value="1"/>
</dbReference>
<feature type="signal peptide" evidence="11">
    <location>
        <begin position="1"/>
        <end position="23"/>
    </location>
</feature>
<protein>
    <submittedName>
        <fullName evidence="14">Trace amine-associated receptor 9-like</fullName>
    </submittedName>
</protein>
<dbReference type="AlphaFoldDB" id="A0A7E6EWT1"/>
<feature type="transmembrane region" description="Helical" evidence="10">
    <location>
        <begin position="200"/>
        <end position="221"/>
    </location>
</feature>
<name>A0A7E6EWT1_9MOLL</name>
<evidence type="ECO:0000256" key="4">
    <source>
        <dbReference type="ARBA" id="ARBA00022989"/>
    </source>
</evidence>
<sequence>MSTFTLQLLQIFAAVGFSSVSDCEVGDMVMDSTQWWLQDTNQLNLSVLSTQPSTLSIKHLVTFNSYSNKTMPLLFNSENEALRIILIVIYYVLLIPVFGGNLLLIIATFKCKQLHTRTNTLVANSACSDMIFGTFLIVYEIILLQLKRVIPGQVLEVIYLIFFRTGISISLSNLLLITAERYFSVLWPFCYEAHVTNRSIIVGISLSWLVNIPLCTASWLLEVKLQAIKENLEEHPVFVDSTAYDYVWLAFCLLEFSLSIYFYARVICVSWRQLKTIHRNNSVDDGLARRDLYKAKRRSLFLGAFIVLWSPIFCFKICDSSAVIYFRRKYSLGSATFW</sequence>
<evidence type="ECO:0000256" key="11">
    <source>
        <dbReference type="SAM" id="SignalP"/>
    </source>
</evidence>
<keyword evidence="8 9" id="KW-0807">Transducer</keyword>
<reference evidence="14" key="1">
    <citation type="submission" date="2025-08" db="UniProtKB">
        <authorList>
            <consortium name="RefSeq"/>
        </authorList>
    </citation>
    <scope>IDENTIFICATION</scope>
</reference>
<dbReference type="InterPro" id="IPR017452">
    <property type="entry name" value="GPCR_Rhodpsn_7TM"/>
</dbReference>
<dbReference type="PROSITE" id="PS00237">
    <property type="entry name" value="G_PROTEIN_RECEP_F1_1"/>
    <property type="match status" value="1"/>
</dbReference>
<keyword evidence="7 9" id="KW-0675">Receptor</keyword>
<evidence type="ECO:0000313" key="13">
    <source>
        <dbReference type="Proteomes" id="UP000515154"/>
    </source>
</evidence>
<keyword evidence="3 9" id="KW-0812">Transmembrane</keyword>
<dbReference type="InterPro" id="IPR050569">
    <property type="entry name" value="TAAR"/>
</dbReference>
<dbReference type="SUPFAM" id="SSF81321">
    <property type="entry name" value="Family A G protein-coupled receptor-like"/>
    <property type="match status" value="1"/>
</dbReference>
<feature type="transmembrane region" description="Helical" evidence="10">
    <location>
        <begin position="157"/>
        <end position="179"/>
    </location>
</feature>
<dbReference type="PANTHER" id="PTHR24249:SF372">
    <property type="entry name" value="G-PROTEIN COUPLED RECEPTORS FAMILY 1 PROFILE DOMAIN-CONTAINING PROTEIN"/>
    <property type="match status" value="1"/>
</dbReference>
<keyword evidence="5 9" id="KW-0297">G-protein coupled receptor</keyword>
<dbReference type="GO" id="GO:0005886">
    <property type="term" value="C:plasma membrane"/>
    <property type="evidence" value="ECO:0007669"/>
    <property type="project" value="UniProtKB-SubCell"/>
</dbReference>
<keyword evidence="4 10" id="KW-1133">Transmembrane helix</keyword>
<evidence type="ECO:0000259" key="12">
    <source>
        <dbReference type="PROSITE" id="PS50262"/>
    </source>
</evidence>
<dbReference type="PANTHER" id="PTHR24249">
    <property type="entry name" value="HISTAMINE RECEPTOR-RELATED G-PROTEIN COUPLED RECEPTOR"/>
    <property type="match status" value="1"/>
</dbReference>
<accession>A0A7E6EWT1</accession>
<dbReference type="InterPro" id="IPR000276">
    <property type="entry name" value="GPCR_Rhodpsn"/>
</dbReference>
<comment type="subcellular location">
    <subcellularLocation>
        <location evidence="1">Cell membrane</location>
        <topology evidence="1">Multi-pass membrane protein</topology>
    </subcellularLocation>
</comment>
<proteinExistence type="inferred from homology"/>
<evidence type="ECO:0000256" key="2">
    <source>
        <dbReference type="ARBA" id="ARBA00022475"/>
    </source>
</evidence>
<dbReference type="RefSeq" id="XP_036359849.1">
    <property type="nucleotide sequence ID" value="XM_036503956.1"/>
</dbReference>
<dbReference type="KEGG" id="osn:118763941"/>
<feature type="chain" id="PRO_5028811872" evidence="11">
    <location>
        <begin position="24"/>
        <end position="338"/>
    </location>
</feature>